<evidence type="ECO:0000256" key="1">
    <source>
        <dbReference type="ARBA" id="ARBA00010746"/>
    </source>
</evidence>
<dbReference type="InterPro" id="IPR004265">
    <property type="entry name" value="Dirigent"/>
</dbReference>
<proteinExistence type="inferred from homology"/>
<evidence type="ECO:0000313" key="6">
    <source>
        <dbReference type="EMBL" id="KAF5742428.1"/>
    </source>
</evidence>
<organism evidence="6 7">
    <name type="scientific">Tripterygium wilfordii</name>
    <name type="common">Thunder God vine</name>
    <dbReference type="NCBI Taxonomy" id="458696"/>
    <lineage>
        <taxon>Eukaryota</taxon>
        <taxon>Viridiplantae</taxon>
        <taxon>Streptophyta</taxon>
        <taxon>Embryophyta</taxon>
        <taxon>Tracheophyta</taxon>
        <taxon>Spermatophyta</taxon>
        <taxon>Magnoliopsida</taxon>
        <taxon>eudicotyledons</taxon>
        <taxon>Gunneridae</taxon>
        <taxon>Pentapetalae</taxon>
        <taxon>rosids</taxon>
        <taxon>fabids</taxon>
        <taxon>Celastrales</taxon>
        <taxon>Celastraceae</taxon>
        <taxon>Tripterygium</taxon>
    </lineage>
</organism>
<comment type="subcellular location">
    <subcellularLocation>
        <location evidence="4">Secreted</location>
        <location evidence="4">Extracellular space</location>
        <location evidence="4">Apoplast</location>
    </subcellularLocation>
</comment>
<dbReference type="Pfam" id="PF03018">
    <property type="entry name" value="Dirigent"/>
    <property type="match status" value="1"/>
</dbReference>
<keyword evidence="5" id="KW-0472">Membrane</keyword>
<comment type="caution">
    <text evidence="6">The sequence shown here is derived from an EMBL/GenBank/DDBJ whole genome shotgun (WGS) entry which is preliminary data.</text>
</comment>
<keyword evidence="7" id="KW-1185">Reference proteome</keyword>
<dbReference type="EMBL" id="JAAARO010000009">
    <property type="protein sequence ID" value="KAF5742428.1"/>
    <property type="molecule type" value="Genomic_DNA"/>
</dbReference>
<protein>
    <recommendedName>
        <fullName evidence="4">Dirigent protein</fullName>
    </recommendedName>
</protein>
<dbReference type="GO" id="GO:0009699">
    <property type="term" value="P:phenylpropanoid biosynthetic process"/>
    <property type="evidence" value="ECO:0007669"/>
    <property type="project" value="UniProtKB-ARBA"/>
</dbReference>
<keyword evidence="4" id="KW-0052">Apoplast</keyword>
<evidence type="ECO:0000256" key="5">
    <source>
        <dbReference type="SAM" id="Phobius"/>
    </source>
</evidence>
<dbReference type="Proteomes" id="UP000593562">
    <property type="component" value="Unassembled WGS sequence"/>
</dbReference>
<gene>
    <name evidence="6" type="ORF">HS088_TW09G00476</name>
</gene>
<evidence type="ECO:0000256" key="3">
    <source>
        <dbReference type="ARBA" id="ARBA00022525"/>
    </source>
</evidence>
<sequence length="210" mass="22964">MTHQDWAALFVAVNGVFSEKLIATKREEKMNHLHFYFHDITSGKNPTAVNIVTAPDGTRSGFGSTVMIDDPLTEEQESTSKFVGRAQGIYAMASQNDSSLLMMLNLVFMEGTYKGSSLSVLGRNPVFLDVREMPIVGGTGLFRLARGYALAHTVWYDVNTGDAIVEYNVYVSHYNTSGAAKDRQGIAPICSLFVVLFAMVSVLQLNGGTH</sequence>
<dbReference type="PANTHER" id="PTHR21495">
    <property type="entry name" value="NUCLEOPORIN-RELATED"/>
    <property type="match status" value="1"/>
</dbReference>
<dbReference type="AlphaFoldDB" id="A0A7J7D810"/>
<evidence type="ECO:0000313" key="7">
    <source>
        <dbReference type="Proteomes" id="UP000593562"/>
    </source>
</evidence>
<keyword evidence="5" id="KW-0812">Transmembrane</keyword>
<dbReference type="GO" id="GO:0048046">
    <property type="term" value="C:apoplast"/>
    <property type="evidence" value="ECO:0007669"/>
    <property type="project" value="UniProtKB-SubCell"/>
</dbReference>
<keyword evidence="3 4" id="KW-0964">Secreted</keyword>
<comment type="similarity">
    <text evidence="1 4">Belongs to the plant dirigent protein family.</text>
</comment>
<comment type="function">
    <text evidence="4">Dirigent proteins impart stereoselectivity on the phenoxy radical-coupling reaction, yielding optically active lignans from two molecules of coniferyl alcohol in the biosynthesis of lignans, flavonolignans, and alkaloids and thus plays a central role in plant secondary metabolism.</text>
</comment>
<dbReference type="InterPro" id="IPR044859">
    <property type="entry name" value="Allene_oxi_cyc_Dirigent"/>
</dbReference>
<dbReference type="Gene3D" id="2.40.480.10">
    <property type="entry name" value="Allene oxide cyclase-like"/>
    <property type="match status" value="1"/>
</dbReference>
<name>A0A7J7D810_TRIWF</name>
<keyword evidence="5" id="KW-1133">Transmembrane helix</keyword>
<dbReference type="InParanoid" id="A0A7J7D810"/>
<feature type="transmembrane region" description="Helical" evidence="5">
    <location>
        <begin position="185"/>
        <end position="205"/>
    </location>
</feature>
<evidence type="ECO:0000256" key="4">
    <source>
        <dbReference type="RuleBase" id="RU363099"/>
    </source>
</evidence>
<reference evidence="6 7" key="1">
    <citation type="journal article" date="2020" name="Nat. Commun.">
        <title>Genome of Tripterygium wilfordii and identification of cytochrome P450 involved in triptolide biosynthesis.</title>
        <authorList>
            <person name="Tu L."/>
            <person name="Su P."/>
            <person name="Zhang Z."/>
            <person name="Gao L."/>
            <person name="Wang J."/>
            <person name="Hu T."/>
            <person name="Zhou J."/>
            <person name="Zhang Y."/>
            <person name="Zhao Y."/>
            <person name="Liu Y."/>
            <person name="Song Y."/>
            <person name="Tong Y."/>
            <person name="Lu Y."/>
            <person name="Yang J."/>
            <person name="Xu C."/>
            <person name="Jia M."/>
            <person name="Peters R.J."/>
            <person name="Huang L."/>
            <person name="Gao W."/>
        </authorList>
    </citation>
    <scope>NUCLEOTIDE SEQUENCE [LARGE SCALE GENOMIC DNA]</scope>
    <source>
        <strain evidence="7">cv. XIE 37</strain>
        <tissue evidence="6">Leaf</tissue>
    </source>
</reference>
<evidence type="ECO:0000256" key="2">
    <source>
        <dbReference type="ARBA" id="ARBA00011738"/>
    </source>
</evidence>
<comment type="subunit">
    <text evidence="2 4">Homodimer.</text>
</comment>
<accession>A0A7J7D810</accession>